<evidence type="ECO:0000313" key="1">
    <source>
        <dbReference type="EMBL" id="DAD93024.1"/>
    </source>
</evidence>
<sequence>MADLEKELAGSLLEEYRKVYPDTTVTTMNVLDEVKINDKWVVDAALKLGKMTHTMPLYIGVSKESRVTNIKVYKSAEFLKNVEKTKSGTKVKYRDPRTPSIHVEGEIVKEGVHYEGGAACLWLFSEEAGFTPEDDVFAVFWRPVEEDKK</sequence>
<reference evidence="1" key="1">
    <citation type="journal article" date="2021" name="Proc. Natl. Acad. Sci. U.S.A.">
        <title>A Catalog of Tens of Thousands of Viruses from Human Metagenomes Reveals Hidden Associations with Chronic Diseases.</title>
        <authorList>
            <person name="Tisza M.J."/>
            <person name="Buck C.B."/>
        </authorList>
    </citation>
    <scope>NUCLEOTIDE SEQUENCE</scope>
    <source>
        <strain evidence="1">CtNDP2</strain>
    </source>
</reference>
<name>A0A8S5NFP7_9CAUD</name>
<proteinExistence type="predicted"/>
<organism evidence="1">
    <name type="scientific">Siphoviridae sp. ctNDP2</name>
    <dbReference type="NCBI Taxonomy" id="2826265"/>
    <lineage>
        <taxon>Viruses</taxon>
        <taxon>Duplodnaviria</taxon>
        <taxon>Heunggongvirae</taxon>
        <taxon>Uroviricota</taxon>
        <taxon>Caudoviricetes</taxon>
    </lineage>
</organism>
<protein>
    <submittedName>
        <fullName evidence="1">Uncharacterized protein</fullName>
    </submittedName>
</protein>
<dbReference type="EMBL" id="BK015150">
    <property type="protein sequence ID" value="DAD93024.1"/>
    <property type="molecule type" value="Genomic_DNA"/>
</dbReference>
<accession>A0A8S5NFP7</accession>